<feature type="binding site" description="axial binding residue" evidence="8">
    <location>
        <position position="442"/>
    </location>
    <ligand>
        <name>heme</name>
        <dbReference type="ChEBI" id="CHEBI:30413"/>
    </ligand>
    <ligandPart>
        <name>Fe</name>
        <dbReference type="ChEBI" id="CHEBI:18248"/>
    </ligandPart>
</feature>
<proteinExistence type="inferred from homology"/>
<dbReference type="InterPro" id="IPR001128">
    <property type="entry name" value="Cyt_P450"/>
</dbReference>
<keyword evidence="6 8" id="KW-0408">Iron</keyword>
<dbReference type="Pfam" id="PF00067">
    <property type="entry name" value="p450"/>
    <property type="match status" value="1"/>
</dbReference>
<dbReference type="PANTHER" id="PTHR46206:SF2">
    <property type="entry name" value="CYTOCHROME P450 MONOOXYGENASE AUSG-RELATED"/>
    <property type="match status" value="1"/>
</dbReference>
<evidence type="ECO:0000256" key="3">
    <source>
        <dbReference type="ARBA" id="ARBA00022617"/>
    </source>
</evidence>
<comment type="caution">
    <text evidence="11">The sequence shown here is derived from an EMBL/GenBank/DDBJ whole genome shotgun (WGS) entry which is preliminary data.</text>
</comment>
<dbReference type="CDD" id="cd11041">
    <property type="entry name" value="CYP503A1-like"/>
    <property type="match status" value="1"/>
</dbReference>
<evidence type="ECO:0000256" key="9">
    <source>
        <dbReference type="RuleBase" id="RU000461"/>
    </source>
</evidence>
<evidence type="ECO:0000313" key="11">
    <source>
        <dbReference type="EMBL" id="OLN96343.1"/>
    </source>
</evidence>
<dbReference type="STRING" id="708187.A0A1Q8S4H7"/>
<dbReference type="InterPro" id="IPR017972">
    <property type="entry name" value="Cyt_P450_CS"/>
</dbReference>
<comment type="cofactor">
    <cofactor evidence="1 8">
        <name>heme</name>
        <dbReference type="ChEBI" id="CHEBI:30413"/>
    </cofactor>
</comment>
<evidence type="ECO:0000256" key="8">
    <source>
        <dbReference type="PIRSR" id="PIRSR602403-1"/>
    </source>
</evidence>
<name>A0A1Q8S4H7_9PEZI</name>
<evidence type="ECO:0000256" key="1">
    <source>
        <dbReference type="ARBA" id="ARBA00001971"/>
    </source>
</evidence>
<dbReference type="Gene3D" id="1.10.630.10">
    <property type="entry name" value="Cytochrome P450"/>
    <property type="match status" value="1"/>
</dbReference>
<dbReference type="InterPro" id="IPR036396">
    <property type="entry name" value="Cyt_P450_sf"/>
</dbReference>
<dbReference type="EMBL" id="MPGH01000017">
    <property type="protein sequence ID" value="OLN96343.1"/>
    <property type="molecule type" value="Genomic_DNA"/>
</dbReference>
<dbReference type="PROSITE" id="PS00086">
    <property type="entry name" value="CYTOCHROME_P450"/>
    <property type="match status" value="1"/>
</dbReference>
<dbReference type="GO" id="GO:0020037">
    <property type="term" value="F:heme binding"/>
    <property type="evidence" value="ECO:0007669"/>
    <property type="project" value="InterPro"/>
</dbReference>
<evidence type="ECO:0000256" key="10">
    <source>
        <dbReference type="SAM" id="Phobius"/>
    </source>
</evidence>
<dbReference type="SUPFAM" id="SSF48264">
    <property type="entry name" value="Cytochrome P450"/>
    <property type="match status" value="1"/>
</dbReference>
<sequence length="521" mass="58845">MAVSSYGYIITAFLVIILSAALKRGRNKDFPLVNSPGWFRPRFLAQIAFLKNGMQLLSKTRALMDGKPFRLILEGVEVTVLPHRFAHIIRNEDNLDFGSFVERDFHGRLPGFEPFGFLRHDPQILQTVARKQLTKHLNTVTEPLSLETTFATNLIFGNSPEWQELPIKDAILDLVARLSSRVFLGDELCRNEEWLKITKEYTVAAFTAAIKMKAVPMRLRPLLHWFSPDCKRVRNLLVQSRELIGPTIAKRHAEKQKAAAEGRPLPSFNDAIEWADTESGGSEYDPAIFQLTLSFAAIHTTSDLLTQTIIYLANEPELITPLRNEVLDVLRAEGWKKTALYNMKLMDSTFKETQRMKPGSMLQMRRLAVKDVTLPENITIRRGQMVAVDIQSTTDPVPHQDDDKFDIYRFRRMRDQPGEANKAHLVATSPDHLAFGHGKHACPGRFFASNEVKVALSHLLLKYDWRLAPGSTSKPIAVGVSRSADPKTRVMFRRRREEMDIDSLDFGLAGEDAIGVGAASD</sequence>
<dbReference type="GO" id="GO:0005506">
    <property type="term" value="F:iron ion binding"/>
    <property type="evidence" value="ECO:0007669"/>
    <property type="project" value="InterPro"/>
</dbReference>
<organism evidence="11 12">
    <name type="scientific">Colletotrichum chlorophyti</name>
    <dbReference type="NCBI Taxonomy" id="708187"/>
    <lineage>
        <taxon>Eukaryota</taxon>
        <taxon>Fungi</taxon>
        <taxon>Dikarya</taxon>
        <taxon>Ascomycota</taxon>
        <taxon>Pezizomycotina</taxon>
        <taxon>Sordariomycetes</taxon>
        <taxon>Hypocreomycetidae</taxon>
        <taxon>Glomerellales</taxon>
        <taxon>Glomerellaceae</taxon>
        <taxon>Colletotrichum</taxon>
    </lineage>
</organism>
<keyword evidence="3 8" id="KW-0349">Heme</keyword>
<evidence type="ECO:0000256" key="2">
    <source>
        <dbReference type="ARBA" id="ARBA00010617"/>
    </source>
</evidence>
<evidence type="ECO:0000313" key="12">
    <source>
        <dbReference type="Proteomes" id="UP000186583"/>
    </source>
</evidence>
<evidence type="ECO:0000256" key="4">
    <source>
        <dbReference type="ARBA" id="ARBA00022723"/>
    </source>
</evidence>
<accession>A0A1Q8S4H7</accession>
<dbReference type="PRINTS" id="PR00465">
    <property type="entry name" value="EP450IV"/>
</dbReference>
<keyword evidence="10" id="KW-0472">Membrane</keyword>
<keyword evidence="10" id="KW-0812">Transmembrane</keyword>
<comment type="similarity">
    <text evidence="2 9">Belongs to the cytochrome P450 family.</text>
</comment>
<dbReference type="InterPro" id="IPR002403">
    <property type="entry name" value="Cyt_P450_E_grp-IV"/>
</dbReference>
<dbReference type="Proteomes" id="UP000186583">
    <property type="component" value="Unassembled WGS sequence"/>
</dbReference>
<evidence type="ECO:0000256" key="5">
    <source>
        <dbReference type="ARBA" id="ARBA00023002"/>
    </source>
</evidence>
<keyword evidence="4 8" id="KW-0479">Metal-binding</keyword>
<dbReference type="AlphaFoldDB" id="A0A1Q8S4H7"/>
<gene>
    <name evidence="11" type="ORF">CCHL11_00591</name>
</gene>
<keyword evidence="12" id="KW-1185">Reference proteome</keyword>
<dbReference type="PANTHER" id="PTHR46206">
    <property type="entry name" value="CYTOCHROME P450"/>
    <property type="match status" value="1"/>
</dbReference>
<evidence type="ECO:0000256" key="6">
    <source>
        <dbReference type="ARBA" id="ARBA00023004"/>
    </source>
</evidence>
<dbReference type="GO" id="GO:0016705">
    <property type="term" value="F:oxidoreductase activity, acting on paired donors, with incorporation or reduction of molecular oxygen"/>
    <property type="evidence" value="ECO:0007669"/>
    <property type="project" value="InterPro"/>
</dbReference>
<keyword evidence="5 9" id="KW-0560">Oxidoreductase</keyword>
<keyword evidence="7 9" id="KW-0503">Monooxygenase</keyword>
<keyword evidence="10" id="KW-1133">Transmembrane helix</keyword>
<dbReference type="OrthoDB" id="1844152at2759"/>
<evidence type="ECO:0000256" key="7">
    <source>
        <dbReference type="ARBA" id="ARBA00023033"/>
    </source>
</evidence>
<reference evidence="11 12" key="1">
    <citation type="submission" date="2016-11" db="EMBL/GenBank/DDBJ databases">
        <title>Draft Genome Assembly of Colletotrichum chlorophyti a pathogen of herbaceous plants.</title>
        <authorList>
            <person name="Gan P."/>
            <person name="Narusaka M."/>
            <person name="Tsushima A."/>
            <person name="Narusaka Y."/>
            <person name="Takano Y."/>
            <person name="Shirasu K."/>
        </authorList>
    </citation>
    <scope>NUCLEOTIDE SEQUENCE [LARGE SCALE GENOMIC DNA]</scope>
    <source>
        <strain evidence="11 12">NTL11</strain>
    </source>
</reference>
<dbReference type="GO" id="GO:0004497">
    <property type="term" value="F:monooxygenase activity"/>
    <property type="evidence" value="ECO:0007669"/>
    <property type="project" value="UniProtKB-KW"/>
</dbReference>
<protein>
    <submittedName>
        <fullName evidence="11">Dihydromonacolin L monooxygenase LovA 1</fullName>
    </submittedName>
</protein>
<feature type="transmembrane region" description="Helical" evidence="10">
    <location>
        <begin position="6"/>
        <end position="22"/>
    </location>
</feature>